<evidence type="ECO:0000313" key="2">
    <source>
        <dbReference type="EMBL" id="MBD7993840.1"/>
    </source>
</evidence>
<protein>
    <submittedName>
        <fullName evidence="2">Uncharacterized protein</fullName>
    </submittedName>
</protein>
<keyword evidence="1" id="KW-1133">Transmembrane helix</keyword>
<evidence type="ECO:0000256" key="1">
    <source>
        <dbReference type="SAM" id="Phobius"/>
    </source>
</evidence>
<feature type="transmembrane region" description="Helical" evidence="1">
    <location>
        <begin position="88"/>
        <end position="111"/>
    </location>
</feature>
<dbReference type="RefSeq" id="WP_191806255.1">
    <property type="nucleotide sequence ID" value="NZ_JACSQD010000001.1"/>
</dbReference>
<feature type="transmembrane region" description="Helical" evidence="1">
    <location>
        <begin position="131"/>
        <end position="148"/>
    </location>
</feature>
<gene>
    <name evidence="2" type="ORF">H9639_00785</name>
</gene>
<keyword evidence="3" id="KW-1185">Reference proteome</keyword>
<dbReference type="EMBL" id="JACSQD010000001">
    <property type="protein sequence ID" value="MBD7993840.1"/>
    <property type="molecule type" value="Genomic_DNA"/>
</dbReference>
<accession>A0ABR8UN98</accession>
<feature type="transmembrane region" description="Helical" evidence="1">
    <location>
        <begin position="169"/>
        <end position="191"/>
    </location>
</feature>
<proteinExistence type="predicted"/>
<sequence length="198" mass="21114">MISGQGYGPERLLLDAGGGLTVSELGTPRGAHAASTYTEIHAAVIVDSGKYVIEENFLVTRRNVVSEGGSSALRGSLTERDLLLGKRAIRIVTILGVVAFVVCVGMAVYVFQNVPVDTRLPYSGRFGRSGMPMPFAIGVIPVALIVLVRPSTSRRAHHMGKKSRIGYYILLPPMLLGAVYGQFVMAELLMIESGALPG</sequence>
<dbReference type="Proteomes" id="UP000609874">
    <property type="component" value="Unassembled WGS sequence"/>
</dbReference>
<comment type="caution">
    <text evidence="2">The sequence shown here is derived from an EMBL/GenBank/DDBJ whole genome shotgun (WGS) entry which is preliminary data.</text>
</comment>
<name>A0ABR8UN98_9MICC</name>
<keyword evidence="1" id="KW-0812">Transmembrane</keyword>
<evidence type="ECO:0000313" key="3">
    <source>
        <dbReference type="Proteomes" id="UP000609874"/>
    </source>
</evidence>
<reference evidence="2 3" key="1">
    <citation type="submission" date="2020-08" db="EMBL/GenBank/DDBJ databases">
        <title>A Genomic Blueprint of the Chicken Gut Microbiome.</title>
        <authorList>
            <person name="Gilroy R."/>
            <person name="Ravi A."/>
            <person name="Getino M."/>
            <person name="Pursley I."/>
            <person name="Horton D.L."/>
            <person name="Alikhan N.-F."/>
            <person name="Baker D."/>
            <person name="Gharbi K."/>
            <person name="Hall N."/>
            <person name="Watson M."/>
            <person name="Adriaenssens E.M."/>
            <person name="Foster-Nyarko E."/>
            <person name="Jarju S."/>
            <person name="Secka A."/>
            <person name="Antonio M."/>
            <person name="Oren A."/>
            <person name="Chaudhuri R."/>
            <person name="La Ragione R.M."/>
            <person name="Hildebrand F."/>
            <person name="Pallen M.J."/>
        </authorList>
    </citation>
    <scope>NUCLEOTIDE SEQUENCE [LARGE SCALE GENOMIC DNA]</scope>
    <source>
        <strain evidence="2 3">Sa2CUA1</strain>
    </source>
</reference>
<organism evidence="2 3">
    <name type="scientific">Arthrobacter gallicola</name>
    <dbReference type="NCBI Taxonomy" id="2762225"/>
    <lineage>
        <taxon>Bacteria</taxon>
        <taxon>Bacillati</taxon>
        <taxon>Actinomycetota</taxon>
        <taxon>Actinomycetes</taxon>
        <taxon>Micrococcales</taxon>
        <taxon>Micrococcaceae</taxon>
        <taxon>Arthrobacter</taxon>
    </lineage>
</organism>
<keyword evidence="1" id="KW-0472">Membrane</keyword>